<gene>
    <name evidence="2" type="ORF">FOB19_04015</name>
</gene>
<name>A0A6N1MSC2_ACILW</name>
<dbReference type="Proteomes" id="UP000509126">
    <property type="component" value="Chromosome"/>
</dbReference>
<proteinExistence type="predicted"/>
<evidence type="ECO:0000313" key="3">
    <source>
        <dbReference type="Proteomes" id="UP000509126"/>
    </source>
</evidence>
<dbReference type="RefSeq" id="WP_174894232.1">
    <property type="nucleotide sequence ID" value="NZ_CP054803.1"/>
</dbReference>
<evidence type="ECO:0000256" key="1">
    <source>
        <dbReference type="SAM" id="MobiDB-lite"/>
    </source>
</evidence>
<feature type="region of interest" description="Disordered" evidence="1">
    <location>
        <begin position="73"/>
        <end position="96"/>
    </location>
</feature>
<evidence type="ECO:0000313" key="2">
    <source>
        <dbReference type="EMBL" id="QKU20667.1"/>
    </source>
</evidence>
<accession>A0A6N1MSC2</accession>
<protein>
    <submittedName>
        <fullName evidence="2">Uncharacterized protein</fullName>
    </submittedName>
</protein>
<dbReference type="EMBL" id="CP054803">
    <property type="protein sequence ID" value="QKU20667.1"/>
    <property type="molecule type" value="Genomic_DNA"/>
</dbReference>
<reference evidence="2 3" key="1">
    <citation type="submission" date="2019-11" db="EMBL/GenBank/DDBJ databases">
        <title>FDA dAtabase for Regulatory Grade micrObial Sequences (FDA-ARGOS): Supporting development and validation of Infectious Disease Dx tests.</title>
        <authorList>
            <person name="Patel R."/>
            <person name="Rucinski S."/>
            <person name="Tallon L."/>
            <person name="Sadzewicz L."/>
            <person name="Vavikolanu K."/>
            <person name="Mehta A."/>
            <person name="Aluvathingal J."/>
            <person name="Nadendla S."/>
            <person name="Nandy P."/>
            <person name="Geyer C."/>
            <person name="Yan Y."/>
            <person name="Sichtig H."/>
        </authorList>
    </citation>
    <scope>NUCLEOTIDE SEQUENCE [LARGE SCALE GENOMIC DNA]</scope>
    <source>
        <strain evidence="2 3">FDAARGOS_557</strain>
    </source>
</reference>
<feature type="compositionally biased region" description="Basic and acidic residues" evidence="1">
    <location>
        <begin position="73"/>
        <end position="83"/>
    </location>
</feature>
<dbReference type="AlphaFoldDB" id="A0A6N1MSC2"/>
<organism evidence="2 3">
    <name type="scientific">Acinetobacter lwoffii</name>
    <dbReference type="NCBI Taxonomy" id="28090"/>
    <lineage>
        <taxon>Bacteria</taxon>
        <taxon>Pseudomonadati</taxon>
        <taxon>Pseudomonadota</taxon>
        <taxon>Gammaproteobacteria</taxon>
        <taxon>Moraxellales</taxon>
        <taxon>Moraxellaceae</taxon>
        <taxon>Acinetobacter</taxon>
    </lineage>
</organism>
<sequence length="139" mass="15756">MRTNLDHDIFPKKAQSLALEAEVAKFLKAQGKEEPEQISFGRSLYVEECQAKGVQPFKFTLRDVMTASVEQAHAERTVKESKSKGRKPKVEPVFIPDTSSDESRVLFNRNARKEAFEAGLKKFQGRCKHHGEQVFSQCA</sequence>